<evidence type="ECO:0000256" key="3">
    <source>
        <dbReference type="ARBA" id="ARBA00022525"/>
    </source>
</evidence>
<dbReference type="Proteomes" id="UP000663879">
    <property type="component" value="Unassembled WGS sequence"/>
</dbReference>
<dbReference type="GO" id="GO:0005125">
    <property type="term" value="F:cytokine activity"/>
    <property type="evidence" value="ECO:0007669"/>
    <property type="project" value="InterPro"/>
</dbReference>
<evidence type="ECO:0000256" key="2">
    <source>
        <dbReference type="ARBA" id="ARBA00007236"/>
    </source>
</evidence>
<gene>
    <name evidence="6" type="ORF">OXX778_LOCUS10768</name>
</gene>
<keyword evidence="3" id="KW-0964">Secreted</keyword>
<dbReference type="GO" id="GO:0005576">
    <property type="term" value="C:extracellular region"/>
    <property type="evidence" value="ECO:0007669"/>
    <property type="project" value="UniProtKB-SubCell"/>
</dbReference>
<accession>A0A813YSM6</accession>
<keyword evidence="4 5" id="KW-0732">Signal</keyword>
<evidence type="ECO:0000313" key="6">
    <source>
        <dbReference type="EMBL" id="CAF0888195.1"/>
    </source>
</evidence>
<evidence type="ECO:0000313" key="7">
    <source>
        <dbReference type="Proteomes" id="UP000663879"/>
    </source>
</evidence>
<organism evidence="6 7">
    <name type="scientific">Brachionus calyciflorus</name>
    <dbReference type="NCBI Taxonomy" id="104777"/>
    <lineage>
        <taxon>Eukaryota</taxon>
        <taxon>Metazoa</taxon>
        <taxon>Spiralia</taxon>
        <taxon>Gnathifera</taxon>
        <taxon>Rotifera</taxon>
        <taxon>Eurotatoria</taxon>
        <taxon>Monogononta</taxon>
        <taxon>Pseudotrocha</taxon>
        <taxon>Ploima</taxon>
        <taxon>Brachionidae</taxon>
        <taxon>Brachionus</taxon>
    </lineage>
</organism>
<comment type="caution">
    <text evidence="6">The sequence shown here is derived from an EMBL/GenBank/DDBJ whole genome shotgun (WGS) entry which is preliminary data.</text>
</comment>
<dbReference type="AlphaFoldDB" id="A0A813YSM6"/>
<dbReference type="Gene3D" id="2.10.90.10">
    <property type="entry name" value="Cystine-knot cytokines"/>
    <property type="match status" value="1"/>
</dbReference>
<dbReference type="SUPFAM" id="SSF57501">
    <property type="entry name" value="Cystine-knot cytokines"/>
    <property type="match status" value="1"/>
</dbReference>
<evidence type="ECO:0000256" key="5">
    <source>
        <dbReference type="SAM" id="SignalP"/>
    </source>
</evidence>
<evidence type="ECO:0000256" key="1">
    <source>
        <dbReference type="ARBA" id="ARBA00004613"/>
    </source>
</evidence>
<name>A0A813YSM6_9BILA</name>
<dbReference type="InterPro" id="IPR010345">
    <property type="entry name" value="IL-17_fam"/>
</dbReference>
<dbReference type="OrthoDB" id="10207330at2759"/>
<protein>
    <submittedName>
        <fullName evidence="6">Uncharacterized protein</fullName>
    </submittedName>
</protein>
<comment type="subcellular location">
    <subcellularLocation>
        <location evidence="1">Secreted</location>
    </subcellularLocation>
</comment>
<feature type="chain" id="PRO_5032884497" evidence="5">
    <location>
        <begin position="20"/>
        <end position="186"/>
    </location>
</feature>
<feature type="signal peptide" evidence="5">
    <location>
        <begin position="1"/>
        <end position="19"/>
    </location>
</feature>
<proteinExistence type="inferred from homology"/>
<keyword evidence="7" id="KW-1185">Reference proteome</keyword>
<dbReference type="Pfam" id="PF06083">
    <property type="entry name" value="IL17"/>
    <property type="match status" value="1"/>
</dbReference>
<dbReference type="EMBL" id="CAJNOC010001749">
    <property type="protein sequence ID" value="CAF0888195.1"/>
    <property type="molecule type" value="Genomic_DNA"/>
</dbReference>
<comment type="similarity">
    <text evidence="2">Belongs to the IL-17 family.</text>
</comment>
<reference evidence="6" key="1">
    <citation type="submission" date="2021-02" db="EMBL/GenBank/DDBJ databases">
        <authorList>
            <person name="Nowell W R."/>
        </authorList>
    </citation>
    <scope>NUCLEOTIDE SEQUENCE</scope>
    <source>
        <strain evidence="6">Ploen Becks lab</strain>
    </source>
</reference>
<sequence length="186" mass="22122">MFKKYSLIFNFFLLGIVLCQNNDQTITEKNSKSPQLNCKNPSVYELDKKLWEYKLQYYKYHQIMYASKKIQEVEQIKNESLIFKENGCWQKKRNLNEQLCSSTFEFEFSNERYPLYSTNAKCDCKYCSMFFGQYLNSDYECLPITEKQPVLARGECSSDGYYQWIETTQLVIKGCTCGYKYQLVEA</sequence>
<dbReference type="InterPro" id="IPR029034">
    <property type="entry name" value="Cystine-knot_cytokine"/>
</dbReference>
<evidence type="ECO:0000256" key="4">
    <source>
        <dbReference type="ARBA" id="ARBA00022729"/>
    </source>
</evidence>